<comment type="subcellular location">
    <subcellularLocation>
        <location evidence="1">Secreted</location>
    </subcellularLocation>
</comment>
<dbReference type="InterPro" id="IPR002350">
    <property type="entry name" value="Kazal_dom"/>
</dbReference>
<dbReference type="Gene3D" id="3.30.60.30">
    <property type="match status" value="1"/>
</dbReference>
<keyword evidence="10" id="KW-1185">Reference proteome</keyword>
<evidence type="ECO:0000259" key="9">
    <source>
        <dbReference type="PROSITE" id="PS51465"/>
    </source>
</evidence>
<reference evidence="11" key="1">
    <citation type="submission" date="2025-08" db="UniProtKB">
        <authorList>
            <consortium name="RefSeq"/>
        </authorList>
    </citation>
    <scope>IDENTIFICATION</scope>
</reference>
<keyword evidence="4" id="KW-0677">Repeat</keyword>
<dbReference type="RefSeq" id="XP_025069664.1">
    <property type="nucleotide sequence ID" value="XM_025213879.1"/>
</dbReference>
<dbReference type="Pfam" id="PF00050">
    <property type="entry name" value="Kazal_1"/>
    <property type="match status" value="1"/>
</dbReference>
<dbReference type="SMART" id="SM00280">
    <property type="entry name" value="KAZAL"/>
    <property type="match status" value="1"/>
</dbReference>
<feature type="signal peptide" evidence="8">
    <location>
        <begin position="1"/>
        <end position="23"/>
    </location>
</feature>
<dbReference type="PROSITE" id="PS00282">
    <property type="entry name" value="KAZAL_1"/>
    <property type="match status" value="1"/>
</dbReference>
<evidence type="ECO:0000313" key="11">
    <source>
        <dbReference type="RefSeq" id="XP_025069664.1"/>
    </source>
</evidence>
<keyword evidence="3 11" id="KW-0646">Protease inhibitor</keyword>
<accession>A0A3Q0HCB0</accession>
<evidence type="ECO:0000256" key="7">
    <source>
        <dbReference type="SAM" id="MobiDB-lite"/>
    </source>
</evidence>
<dbReference type="InterPro" id="IPR050159">
    <property type="entry name" value="Kazal-type_SerProtInhib"/>
</dbReference>
<evidence type="ECO:0000256" key="1">
    <source>
        <dbReference type="ARBA" id="ARBA00004613"/>
    </source>
</evidence>
<dbReference type="AlphaFoldDB" id="A0A3Q0HCB0"/>
<feature type="chain" id="PRO_5018096182" evidence="8">
    <location>
        <begin position="24"/>
        <end position="139"/>
    </location>
</feature>
<dbReference type="PROSITE" id="PS51465">
    <property type="entry name" value="KAZAL_2"/>
    <property type="match status" value="1"/>
</dbReference>
<feature type="domain" description="Kazal-like" evidence="9">
    <location>
        <begin position="83"/>
        <end position="139"/>
    </location>
</feature>
<dbReference type="PANTHER" id="PTHR47499:SF6">
    <property type="entry name" value="SERINE PROTEASE INHIBITOR KAZAL-TYPE 6"/>
    <property type="match status" value="1"/>
</dbReference>
<dbReference type="SUPFAM" id="SSF100895">
    <property type="entry name" value="Kazal-type serine protease inhibitors"/>
    <property type="match status" value="1"/>
</dbReference>
<dbReference type="STRING" id="38654.A0A3Q0HCB0"/>
<evidence type="ECO:0000256" key="5">
    <source>
        <dbReference type="ARBA" id="ARBA00022900"/>
    </source>
</evidence>
<feature type="compositionally biased region" description="Basic and acidic residues" evidence="7">
    <location>
        <begin position="63"/>
        <end position="79"/>
    </location>
</feature>
<evidence type="ECO:0000256" key="2">
    <source>
        <dbReference type="ARBA" id="ARBA00022525"/>
    </source>
</evidence>
<keyword evidence="5 11" id="KW-0722">Serine protease inhibitor</keyword>
<sequence length="139" mass="14992">MKAMGILLLLSLALFCFSARVACKDKDKDKGSGGLRCPLRQREGGSAVTAVAAETVERAGEHLVRAEEGKKGEERDPKGHLPLPLQPDCSEFKDSGTFCTRESNPHCGDDGMTYGNLCAFCKAVEKSGGKLRLYHMGKC</sequence>
<keyword evidence="6" id="KW-1015">Disulfide bond</keyword>
<dbReference type="PANTHER" id="PTHR47499">
    <property type="entry name" value="SERINE PROTEASE INHIBITOR KAZAL-TYPE 7 SPINK7"/>
    <property type="match status" value="1"/>
</dbReference>
<evidence type="ECO:0000256" key="8">
    <source>
        <dbReference type="SAM" id="SignalP"/>
    </source>
</evidence>
<dbReference type="InterPro" id="IPR036058">
    <property type="entry name" value="Kazal_dom_sf"/>
</dbReference>
<gene>
    <name evidence="11" type="primary">LOC102387714</name>
</gene>
<dbReference type="FunFam" id="3.30.60.30:FF:000037">
    <property type="entry name" value="Ovomucoid"/>
    <property type="match status" value="1"/>
</dbReference>
<dbReference type="Proteomes" id="UP000189705">
    <property type="component" value="Unplaced"/>
</dbReference>
<dbReference type="InParanoid" id="A0A3Q0HCB0"/>
<organism evidence="10 11">
    <name type="scientific">Alligator sinensis</name>
    <name type="common">Chinese alligator</name>
    <dbReference type="NCBI Taxonomy" id="38654"/>
    <lineage>
        <taxon>Eukaryota</taxon>
        <taxon>Metazoa</taxon>
        <taxon>Chordata</taxon>
        <taxon>Craniata</taxon>
        <taxon>Vertebrata</taxon>
        <taxon>Euteleostomi</taxon>
        <taxon>Archelosauria</taxon>
        <taxon>Archosauria</taxon>
        <taxon>Crocodylia</taxon>
        <taxon>Alligatoridae</taxon>
        <taxon>Alligatorinae</taxon>
        <taxon>Alligator</taxon>
    </lineage>
</organism>
<keyword evidence="2" id="KW-0964">Secreted</keyword>
<evidence type="ECO:0000256" key="6">
    <source>
        <dbReference type="ARBA" id="ARBA00023157"/>
    </source>
</evidence>
<evidence type="ECO:0000256" key="3">
    <source>
        <dbReference type="ARBA" id="ARBA00022690"/>
    </source>
</evidence>
<dbReference type="GO" id="GO:0004867">
    <property type="term" value="F:serine-type endopeptidase inhibitor activity"/>
    <property type="evidence" value="ECO:0007669"/>
    <property type="project" value="UniProtKB-KW"/>
</dbReference>
<keyword evidence="8" id="KW-0732">Signal</keyword>
<evidence type="ECO:0000256" key="4">
    <source>
        <dbReference type="ARBA" id="ARBA00022737"/>
    </source>
</evidence>
<feature type="region of interest" description="Disordered" evidence="7">
    <location>
        <begin position="63"/>
        <end position="85"/>
    </location>
</feature>
<evidence type="ECO:0000313" key="10">
    <source>
        <dbReference type="Proteomes" id="UP000189705"/>
    </source>
</evidence>
<proteinExistence type="predicted"/>
<dbReference type="GO" id="GO:0005576">
    <property type="term" value="C:extracellular region"/>
    <property type="evidence" value="ECO:0007669"/>
    <property type="project" value="UniProtKB-SubCell"/>
</dbReference>
<dbReference type="GeneID" id="102387714"/>
<dbReference type="CDD" id="cd00104">
    <property type="entry name" value="KAZAL_FS"/>
    <property type="match status" value="1"/>
</dbReference>
<protein>
    <submittedName>
        <fullName evidence="11">Serine protease inhibitor Kazal-type 5-like isoform X1</fullName>
    </submittedName>
</protein>
<name>A0A3Q0HCB0_ALLSI</name>